<dbReference type="EMBL" id="SNXY01000006">
    <property type="protein sequence ID" value="TDP87265.1"/>
    <property type="molecule type" value="Genomic_DNA"/>
</dbReference>
<dbReference type="RefSeq" id="WP_165644648.1">
    <property type="nucleotide sequence ID" value="NZ_BSPM01000008.1"/>
</dbReference>
<feature type="chain" id="PRO_5020322379" evidence="1">
    <location>
        <begin position="25"/>
        <end position="172"/>
    </location>
</feature>
<keyword evidence="1" id="KW-0732">Signal</keyword>
<evidence type="ECO:0000313" key="2">
    <source>
        <dbReference type="EMBL" id="TDP87265.1"/>
    </source>
</evidence>
<evidence type="ECO:0000313" key="3">
    <source>
        <dbReference type="Proteomes" id="UP000294547"/>
    </source>
</evidence>
<protein>
    <submittedName>
        <fullName evidence="2">Uncharacterized protein</fullName>
    </submittedName>
</protein>
<dbReference type="Proteomes" id="UP000294547">
    <property type="component" value="Unassembled WGS sequence"/>
</dbReference>
<organism evidence="2 3">
    <name type="scientific">Oharaeibacter diazotrophicus</name>
    <dbReference type="NCBI Taxonomy" id="1920512"/>
    <lineage>
        <taxon>Bacteria</taxon>
        <taxon>Pseudomonadati</taxon>
        <taxon>Pseudomonadota</taxon>
        <taxon>Alphaproteobacteria</taxon>
        <taxon>Hyphomicrobiales</taxon>
        <taxon>Pleomorphomonadaceae</taxon>
        <taxon>Oharaeibacter</taxon>
    </lineage>
</organism>
<gene>
    <name evidence="2" type="ORF">EDD54_1154</name>
</gene>
<accession>A0A4R6RM86</accession>
<feature type="signal peptide" evidence="1">
    <location>
        <begin position="1"/>
        <end position="24"/>
    </location>
</feature>
<dbReference type="AlphaFoldDB" id="A0A4R6RM86"/>
<keyword evidence="3" id="KW-1185">Reference proteome</keyword>
<comment type="caution">
    <text evidence="2">The sequence shown here is derived from an EMBL/GenBank/DDBJ whole genome shotgun (WGS) entry which is preliminary data.</text>
</comment>
<evidence type="ECO:0000256" key="1">
    <source>
        <dbReference type="SAM" id="SignalP"/>
    </source>
</evidence>
<proteinExistence type="predicted"/>
<sequence>MAVRSLTIAAAALAVLAASPAARAADLWGIEGEKAVVLKGKVVDLLCEIGGTCAPDCGAGRHQLGLVDGNGRLYPAAKGNTLFAGAVADLAPYCGKEVEVDGLVIESPRMHLLFVQKLKAPGDTEFRSAEAFGKAWEAAHGKADEWFRADPAVKAVIAADGVFGIKGLEPQP</sequence>
<reference evidence="2 3" key="1">
    <citation type="submission" date="2019-03" db="EMBL/GenBank/DDBJ databases">
        <title>Genomic Encyclopedia of Type Strains, Phase IV (KMG-IV): sequencing the most valuable type-strain genomes for metagenomic binning, comparative biology and taxonomic classification.</title>
        <authorList>
            <person name="Goeker M."/>
        </authorList>
    </citation>
    <scope>NUCLEOTIDE SEQUENCE [LARGE SCALE GENOMIC DNA]</scope>
    <source>
        <strain evidence="2 3">DSM 102969</strain>
    </source>
</reference>
<name>A0A4R6RM86_9HYPH</name>